<evidence type="ECO:0000313" key="4">
    <source>
        <dbReference type="EMBL" id="KAG2607713.1"/>
    </source>
</evidence>
<feature type="domain" description="F-box" evidence="3">
    <location>
        <begin position="13"/>
        <end position="53"/>
    </location>
</feature>
<comment type="caution">
    <text evidence="4">The sequence shown here is derived from an EMBL/GenBank/DDBJ whole genome shotgun (WGS) entry which is preliminary data.</text>
</comment>
<dbReference type="InterPro" id="IPR001810">
    <property type="entry name" value="F-box_dom"/>
</dbReference>
<dbReference type="SMART" id="SM00256">
    <property type="entry name" value="FBOX"/>
    <property type="match status" value="1"/>
</dbReference>
<name>A0A8T0TEV0_PANVG</name>
<dbReference type="InterPro" id="IPR036047">
    <property type="entry name" value="F-box-like_dom_sf"/>
</dbReference>
<dbReference type="Proteomes" id="UP000823388">
    <property type="component" value="Chromosome 4N"/>
</dbReference>
<evidence type="ECO:0000256" key="2">
    <source>
        <dbReference type="SAM" id="MobiDB-lite"/>
    </source>
</evidence>
<accession>A0A8T0TEV0</accession>
<keyword evidence="1" id="KW-0677">Repeat</keyword>
<feature type="compositionally biased region" description="Basic and acidic residues" evidence="2">
    <location>
        <begin position="232"/>
        <end position="257"/>
    </location>
</feature>
<dbReference type="Pfam" id="PF00646">
    <property type="entry name" value="F-box"/>
    <property type="match status" value="1"/>
</dbReference>
<dbReference type="Gene3D" id="1.20.1280.50">
    <property type="match status" value="1"/>
</dbReference>
<protein>
    <recommendedName>
        <fullName evidence="3">F-box domain-containing protein</fullName>
    </recommendedName>
</protein>
<dbReference type="InterPro" id="IPR050796">
    <property type="entry name" value="SCF_F-box_component"/>
</dbReference>
<dbReference type="SUPFAM" id="SSF81383">
    <property type="entry name" value="F-box domain"/>
    <property type="match status" value="1"/>
</dbReference>
<dbReference type="AlphaFoldDB" id="A0A8T0TEV0"/>
<sequence>MEAKKTKHGGGVSLPEDVIFEVLARLPVRSLCRFRCVCKAWRALISDPAFAAAQSSHAAPLVAGVFAAPNRQCELRLLDTDGNVVRVVPGVAGAVVPARLDLVCVDGGKERGALVVDPATGRAVTVGGGRGLYYHRVGRALSGAYKVVGRHYGCRLEIATLGAGAGEPTWRQVPVQPPAGICSCHGCTAAVNGVLHFLTGHPFARTCRSHVARLDLESEEWKTTVEAPAAEWPKEEEIRDEDRRAQGRLEHGRDRTVSHGRHLHKRLAPGGPREERMGQGVHNTHAKNGVQC</sequence>
<organism evidence="4 5">
    <name type="scientific">Panicum virgatum</name>
    <name type="common">Blackwell switchgrass</name>
    <dbReference type="NCBI Taxonomy" id="38727"/>
    <lineage>
        <taxon>Eukaryota</taxon>
        <taxon>Viridiplantae</taxon>
        <taxon>Streptophyta</taxon>
        <taxon>Embryophyta</taxon>
        <taxon>Tracheophyta</taxon>
        <taxon>Spermatophyta</taxon>
        <taxon>Magnoliopsida</taxon>
        <taxon>Liliopsida</taxon>
        <taxon>Poales</taxon>
        <taxon>Poaceae</taxon>
        <taxon>PACMAD clade</taxon>
        <taxon>Panicoideae</taxon>
        <taxon>Panicodae</taxon>
        <taxon>Paniceae</taxon>
        <taxon>Panicinae</taxon>
        <taxon>Panicum</taxon>
        <taxon>Panicum sect. Hiantes</taxon>
    </lineage>
</organism>
<dbReference type="PROSITE" id="PS50181">
    <property type="entry name" value="FBOX"/>
    <property type="match status" value="1"/>
</dbReference>
<dbReference type="CDD" id="cd22157">
    <property type="entry name" value="F-box_AtFBW1-like"/>
    <property type="match status" value="1"/>
</dbReference>
<feature type="region of interest" description="Disordered" evidence="2">
    <location>
        <begin position="232"/>
        <end position="292"/>
    </location>
</feature>
<gene>
    <name evidence="4" type="ORF">PVAP13_4NG268100</name>
</gene>
<evidence type="ECO:0000256" key="1">
    <source>
        <dbReference type="ARBA" id="ARBA00022737"/>
    </source>
</evidence>
<dbReference type="FunFam" id="1.20.1280.50:FF:000008">
    <property type="entry name" value="F-box only protein 6"/>
    <property type="match status" value="1"/>
</dbReference>
<feature type="compositionally biased region" description="Basic residues" evidence="2">
    <location>
        <begin position="258"/>
        <end position="267"/>
    </location>
</feature>
<evidence type="ECO:0000259" key="3">
    <source>
        <dbReference type="PROSITE" id="PS50181"/>
    </source>
</evidence>
<dbReference type="EMBL" id="CM029044">
    <property type="protein sequence ID" value="KAG2607713.1"/>
    <property type="molecule type" value="Genomic_DNA"/>
</dbReference>
<evidence type="ECO:0000313" key="5">
    <source>
        <dbReference type="Proteomes" id="UP000823388"/>
    </source>
</evidence>
<dbReference type="PANTHER" id="PTHR31672:SF13">
    <property type="entry name" value="F-BOX PROTEIN CPR30-LIKE"/>
    <property type="match status" value="1"/>
</dbReference>
<dbReference type="PANTHER" id="PTHR31672">
    <property type="entry name" value="BNACNNG10540D PROTEIN"/>
    <property type="match status" value="1"/>
</dbReference>
<proteinExistence type="predicted"/>
<keyword evidence="5" id="KW-1185">Reference proteome</keyword>
<reference evidence="4" key="1">
    <citation type="submission" date="2020-05" db="EMBL/GenBank/DDBJ databases">
        <title>WGS assembly of Panicum virgatum.</title>
        <authorList>
            <person name="Lovell J.T."/>
            <person name="Jenkins J."/>
            <person name="Shu S."/>
            <person name="Juenger T.E."/>
            <person name="Schmutz J."/>
        </authorList>
    </citation>
    <scope>NUCLEOTIDE SEQUENCE</scope>
    <source>
        <strain evidence="4">AP13</strain>
    </source>
</reference>